<dbReference type="Pfam" id="PF12728">
    <property type="entry name" value="HTH_17"/>
    <property type="match status" value="1"/>
</dbReference>
<evidence type="ECO:0000313" key="2">
    <source>
        <dbReference type="EMBL" id="EID80797.1"/>
    </source>
</evidence>
<dbReference type="InterPro" id="IPR041657">
    <property type="entry name" value="HTH_17"/>
</dbReference>
<dbReference type="SUPFAM" id="SSF46955">
    <property type="entry name" value="Putative DNA-binding domain"/>
    <property type="match status" value="1"/>
</dbReference>
<comment type="caution">
    <text evidence="2">The sequence shown here is derived from an EMBL/GenBank/DDBJ whole genome shotgun (WGS) entry which is preliminary data.</text>
</comment>
<dbReference type="PATRIC" id="fig|1165867.3.peg.1287"/>
<feature type="domain" description="Helix-turn-helix" evidence="1">
    <location>
        <begin position="2"/>
        <end position="48"/>
    </location>
</feature>
<dbReference type="EMBL" id="AJJH01000024">
    <property type="protein sequence ID" value="EID80797.1"/>
    <property type="molecule type" value="Genomic_DNA"/>
</dbReference>
<name>I0WWN1_RHOOP</name>
<protein>
    <recommendedName>
        <fullName evidence="1">Helix-turn-helix domain-containing protein</fullName>
    </recommendedName>
</protein>
<sequence length="57" mass="6606">MVTVQELAEMQQVTKRTCYYWIAKNKVTAYTIGGRIYVDLDSVDEFFEPKLIGGNRD</sequence>
<accession>I0WWN1</accession>
<gene>
    <name evidence="2" type="ORF">W59_06303</name>
</gene>
<dbReference type="RefSeq" id="WP_007296486.1">
    <property type="nucleotide sequence ID" value="NZ_AJJH01000024.1"/>
</dbReference>
<reference evidence="2 3" key="1">
    <citation type="journal article" date="2012" name="J. Bacteriol.">
        <title>Draft genome sequence of the nitrophenol-degrading actinomycete Rhodococcus imtechensis RKJ300.</title>
        <authorList>
            <person name="Vikram S."/>
            <person name="Kumar S."/>
            <person name="Subramanian S."/>
            <person name="Raghava G.P."/>
        </authorList>
    </citation>
    <scope>NUCLEOTIDE SEQUENCE [LARGE SCALE GENOMIC DNA]</scope>
    <source>
        <strain evidence="2 3">RKJ300</strain>
    </source>
</reference>
<organism evidence="2 3">
    <name type="scientific">Rhodococcus opacus RKJ300 = JCM 13270</name>
    <dbReference type="NCBI Taxonomy" id="1165867"/>
    <lineage>
        <taxon>Bacteria</taxon>
        <taxon>Bacillati</taxon>
        <taxon>Actinomycetota</taxon>
        <taxon>Actinomycetes</taxon>
        <taxon>Mycobacteriales</taxon>
        <taxon>Nocardiaceae</taxon>
        <taxon>Rhodococcus</taxon>
    </lineage>
</organism>
<dbReference type="AlphaFoldDB" id="I0WWN1"/>
<evidence type="ECO:0000313" key="3">
    <source>
        <dbReference type="Proteomes" id="UP000006447"/>
    </source>
</evidence>
<dbReference type="GO" id="GO:0003677">
    <property type="term" value="F:DNA binding"/>
    <property type="evidence" value="ECO:0007669"/>
    <property type="project" value="InterPro"/>
</dbReference>
<dbReference type="NCBIfam" id="TIGR01764">
    <property type="entry name" value="excise"/>
    <property type="match status" value="1"/>
</dbReference>
<dbReference type="InterPro" id="IPR009061">
    <property type="entry name" value="DNA-bd_dom_put_sf"/>
</dbReference>
<evidence type="ECO:0000259" key="1">
    <source>
        <dbReference type="Pfam" id="PF12728"/>
    </source>
</evidence>
<dbReference type="InterPro" id="IPR010093">
    <property type="entry name" value="SinI_DNA-bd"/>
</dbReference>
<proteinExistence type="predicted"/>
<dbReference type="Proteomes" id="UP000006447">
    <property type="component" value="Unassembled WGS sequence"/>
</dbReference>